<reference evidence="3" key="1">
    <citation type="journal article" date="2020" name="mSystems">
        <title>Genome- and Community-Level Interaction Insights into Carbon Utilization and Element Cycling Functions of Hydrothermarchaeota in Hydrothermal Sediment.</title>
        <authorList>
            <person name="Zhou Z."/>
            <person name="Liu Y."/>
            <person name="Xu W."/>
            <person name="Pan J."/>
            <person name="Luo Z.H."/>
            <person name="Li M."/>
        </authorList>
    </citation>
    <scope>NUCLEOTIDE SEQUENCE [LARGE SCALE GENOMIC DNA]</scope>
    <source>
        <strain evidence="3">SpSt-579</strain>
    </source>
</reference>
<proteinExistence type="predicted"/>
<dbReference type="PROSITE" id="PS50975">
    <property type="entry name" value="ATP_GRASP"/>
    <property type="match status" value="1"/>
</dbReference>
<name>A0A7C4M026_UNCC3</name>
<feature type="domain" description="ATP-grasp" evidence="2">
    <location>
        <begin position="129"/>
        <end position="327"/>
    </location>
</feature>
<organism evidence="3">
    <name type="scientific">candidate division CPR3 bacterium</name>
    <dbReference type="NCBI Taxonomy" id="2268181"/>
    <lineage>
        <taxon>Bacteria</taxon>
        <taxon>Bacteria division CPR3</taxon>
    </lineage>
</organism>
<protein>
    <recommendedName>
        <fullName evidence="2">ATP-grasp domain-containing protein</fullName>
    </recommendedName>
</protein>
<evidence type="ECO:0000256" key="1">
    <source>
        <dbReference type="PROSITE-ProRule" id="PRU00409"/>
    </source>
</evidence>
<dbReference type="GO" id="GO:0005524">
    <property type="term" value="F:ATP binding"/>
    <property type="evidence" value="ECO:0007669"/>
    <property type="project" value="UniProtKB-UniRule"/>
</dbReference>
<sequence>MNALFFSEDIFFVTPDIKRAIGIENIFPHYHIICSYNDPLISILRKKGVKIFCLSEQLKAQTVSVNNSGNLLANPLVERYINLHSRKTPFIVYFKPSLKIDYLIKKKKYKAIGNSFDLNEQFENKIRFFKFSNKYFPEFSTRGLIGILSKLKFNDVSKKLGLPMVMQLGHGWAGKTTYFINTEKEFLDISNKFPLTMVKLTSMINGYTILNNCCIYKDKIFISPPAVQIDGIPELYPRLGVTCGRQWPAKFLERRQISEIIDISKKTGKILMKLGYRGFFGLDFLIEEKTGKVYFSEINARLTASSSFYAYLERGLGRVPLFIYHIASFLDKDMSFQKWEGDNNIVGSQVIFRKNMPKLFPFSNKIKIRTYTIEDEKYKFIKENYAPDKLGINEFIYMIRKKRYKEAAGEEVARIEARKEVLSAPHKLNSWFKKLL</sequence>
<accession>A0A7C4M026</accession>
<comment type="caution">
    <text evidence="3">The sequence shown here is derived from an EMBL/GenBank/DDBJ whole genome shotgun (WGS) entry which is preliminary data.</text>
</comment>
<keyword evidence="1" id="KW-0547">Nucleotide-binding</keyword>
<gene>
    <name evidence="3" type="ORF">ENT43_02880</name>
</gene>
<dbReference type="InterPro" id="IPR011761">
    <property type="entry name" value="ATP-grasp"/>
</dbReference>
<dbReference type="GO" id="GO:0046872">
    <property type="term" value="F:metal ion binding"/>
    <property type="evidence" value="ECO:0007669"/>
    <property type="project" value="InterPro"/>
</dbReference>
<dbReference type="SUPFAM" id="SSF56059">
    <property type="entry name" value="Glutathione synthetase ATP-binding domain-like"/>
    <property type="match status" value="1"/>
</dbReference>
<keyword evidence="1" id="KW-0067">ATP-binding</keyword>
<dbReference type="Gene3D" id="3.30.470.20">
    <property type="entry name" value="ATP-grasp fold, B domain"/>
    <property type="match status" value="1"/>
</dbReference>
<evidence type="ECO:0000313" key="3">
    <source>
        <dbReference type="EMBL" id="HGT71177.1"/>
    </source>
</evidence>
<evidence type="ECO:0000259" key="2">
    <source>
        <dbReference type="PROSITE" id="PS50975"/>
    </source>
</evidence>
<dbReference type="AlphaFoldDB" id="A0A7C4M026"/>
<dbReference type="EMBL" id="DSYQ01000012">
    <property type="protein sequence ID" value="HGT71177.1"/>
    <property type="molecule type" value="Genomic_DNA"/>
</dbReference>